<dbReference type="InterPro" id="IPR005804">
    <property type="entry name" value="FA_desaturase_dom"/>
</dbReference>
<evidence type="ECO:0000256" key="9">
    <source>
        <dbReference type="ARBA" id="ARBA00023098"/>
    </source>
</evidence>
<accession>A0A7M7H756</accession>
<dbReference type="Pfam" id="PF00487">
    <property type="entry name" value="FA_desaturase"/>
    <property type="match status" value="1"/>
</dbReference>
<evidence type="ECO:0000256" key="12">
    <source>
        <dbReference type="RuleBase" id="RU000581"/>
    </source>
</evidence>
<feature type="domain" description="Fatty acid desaturase" evidence="15">
    <location>
        <begin position="67"/>
        <end position="270"/>
    </location>
</feature>
<feature type="transmembrane region" description="Helical" evidence="14">
    <location>
        <begin position="68"/>
        <end position="90"/>
    </location>
</feature>
<dbReference type="CDD" id="cd03505">
    <property type="entry name" value="Delta9-FADS-like"/>
    <property type="match status" value="1"/>
</dbReference>
<keyword evidence="7 12" id="KW-0560">Oxidoreductase</keyword>
<dbReference type="EnsemblMetazoa" id="XM_001599827">
    <property type="protein sequence ID" value="XP_001599877"/>
    <property type="gene ID" value="LOC100115046"/>
</dbReference>
<keyword evidence="10 14" id="KW-0472">Membrane</keyword>
<organism evidence="16 17">
    <name type="scientific">Nasonia vitripennis</name>
    <name type="common">Parasitic wasp</name>
    <dbReference type="NCBI Taxonomy" id="7425"/>
    <lineage>
        <taxon>Eukaryota</taxon>
        <taxon>Metazoa</taxon>
        <taxon>Ecdysozoa</taxon>
        <taxon>Arthropoda</taxon>
        <taxon>Hexapoda</taxon>
        <taxon>Insecta</taxon>
        <taxon>Pterygota</taxon>
        <taxon>Neoptera</taxon>
        <taxon>Endopterygota</taxon>
        <taxon>Hymenoptera</taxon>
        <taxon>Apocrita</taxon>
        <taxon>Proctotrupomorpha</taxon>
        <taxon>Chalcidoidea</taxon>
        <taxon>Pteromalidae</taxon>
        <taxon>Pteromalinae</taxon>
        <taxon>Nasonia</taxon>
    </lineage>
</organism>
<evidence type="ECO:0000256" key="11">
    <source>
        <dbReference type="ARBA" id="ARBA00023160"/>
    </source>
</evidence>
<feature type="transmembrane region" description="Helical" evidence="14">
    <location>
        <begin position="36"/>
        <end position="56"/>
    </location>
</feature>
<dbReference type="GO" id="GO:0005506">
    <property type="term" value="F:iron ion binding"/>
    <property type="evidence" value="ECO:0007669"/>
    <property type="project" value="TreeGrafter"/>
</dbReference>
<comment type="cofactor">
    <cofactor evidence="12">
        <name>Fe(2+)</name>
        <dbReference type="ChEBI" id="CHEBI:29033"/>
    </cofactor>
</comment>
<keyword evidence="17" id="KW-1185">Reference proteome</keyword>
<keyword evidence="3 12" id="KW-0444">Lipid biosynthesis</keyword>
<dbReference type="EnsemblMetazoa" id="XM_008205130">
    <property type="protein sequence ID" value="XP_008203352"/>
    <property type="gene ID" value="LOC100115046"/>
</dbReference>
<comment type="similarity">
    <text evidence="2 12">Belongs to the fatty acid desaturase type 1 family.</text>
</comment>
<feature type="transmembrane region" description="Helical" evidence="14">
    <location>
        <begin position="187"/>
        <end position="205"/>
    </location>
</feature>
<dbReference type="Proteomes" id="UP000002358">
    <property type="component" value="Chromosome 3"/>
</dbReference>
<evidence type="ECO:0000313" key="16">
    <source>
        <dbReference type="EnsemblMetazoa" id="XP_008203352"/>
    </source>
</evidence>
<protein>
    <recommendedName>
        <fullName evidence="15">Fatty acid desaturase domain-containing protein</fullName>
    </recommendedName>
</protein>
<evidence type="ECO:0000256" key="2">
    <source>
        <dbReference type="ARBA" id="ARBA00009295"/>
    </source>
</evidence>
<keyword evidence="8" id="KW-0408">Iron</keyword>
<dbReference type="SMR" id="A0A7M7H756"/>
<dbReference type="PANTHER" id="PTHR11351">
    <property type="entry name" value="ACYL-COA DESATURASE"/>
    <property type="match status" value="1"/>
</dbReference>
<comment type="subcellular location">
    <subcellularLocation>
        <location evidence="1">Membrane</location>
        <topology evidence="1">Multi-pass membrane protein</topology>
    </subcellularLocation>
</comment>
<keyword evidence="6 14" id="KW-1133">Transmembrane helix</keyword>
<evidence type="ECO:0000259" key="15">
    <source>
        <dbReference type="Pfam" id="PF00487"/>
    </source>
</evidence>
<dbReference type="GO" id="GO:0004768">
    <property type="term" value="F:stearoyl-CoA 9-desaturase activity"/>
    <property type="evidence" value="ECO:0007669"/>
    <property type="project" value="TreeGrafter"/>
</dbReference>
<dbReference type="RefSeq" id="XP_008203352.1">
    <property type="nucleotide sequence ID" value="XM_008205130.4"/>
</dbReference>
<evidence type="ECO:0000256" key="6">
    <source>
        <dbReference type="ARBA" id="ARBA00022989"/>
    </source>
</evidence>
<dbReference type="KEGG" id="nvi:100115046"/>
<feature type="transmembrane region" description="Helical" evidence="14">
    <location>
        <begin position="211"/>
        <end position="233"/>
    </location>
</feature>
<dbReference type="AlphaFoldDB" id="A0A7M7H756"/>
<evidence type="ECO:0000256" key="10">
    <source>
        <dbReference type="ARBA" id="ARBA00023136"/>
    </source>
</evidence>
<keyword evidence="9" id="KW-0443">Lipid metabolism</keyword>
<keyword evidence="11 12" id="KW-0275">Fatty acid biosynthesis</keyword>
<feature type="region of interest" description="Disordered" evidence="13">
    <location>
        <begin position="318"/>
        <end position="343"/>
    </location>
</feature>
<dbReference type="PANTHER" id="PTHR11351:SF21">
    <property type="entry name" value="GH07782P"/>
    <property type="match status" value="1"/>
</dbReference>
<dbReference type="PRINTS" id="PR00075">
    <property type="entry name" value="FACDDSATRASE"/>
</dbReference>
<evidence type="ECO:0000256" key="1">
    <source>
        <dbReference type="ARBA" id="ARBA00004141"/>
    </source>
</evidence>
<dbReference type="InterPro" id="IPR015876">
    <property type="entry name" value="Acyl-CoA_DS"/>
</dbReference>
<evidence type="ECO:0000256" key="13">
    <source>
        <dbReference type="SAM" id="MobiDB-lite"/>
    </source>
</evidence>
<proteinExistence type="inferred from homology"/>
<evidence type="ECO:0000256" key="14">
    <source>
        <dbReference type="SAM" id="Phobius"/>
    </source>
</evidence>
<dbReference type="RefSeq" id="XP_001599877.2">
    <property type="nucleotide sequence ID" value="XM_001599827.6"/>
</dbReference>
<evidence type="ECO:0000256" key="5">
    <source>
        <dbReference type="ARBA" id="ARBA00022832"/>
    </source>
</evidence>
<feature type="compositionally biased region" description="Basic and acidic residues" evidence="13">
    <location>
        <begin position="334"/>
        <end position="343"/>
    </location>
</feature>
<dbReference type="OrthoDB" id="10260134at2759"/>
<evidence type="ECO:0000256" key="4">
    <source>
        <dbReference type="ARBA" id="ARBA00022692"/>
    </source>
</evidence>
<dbReference type="GO" id="GO:0005789">
    <property type="term" value="C:endoplasmic reticulum membrane"/>
    <property type="evidence" value="ECO:0007669"/>
    <property type="project" value="TreeGrafter"/>
</dbReference>
<sequence>MYSSTVTQFEEAPKKKVEEDSEPSSLPVKEEGEQPWIWRNIIGIAILHVLAVYSFATRYHEAKLGTWIFSPIWGITAGLGITAGAHRLWAHRSYSAKTPLRIFLAILYCMAGMTHFHKWIRDHRTHHKFTETAADPHDANRGFFFSHVGWLMMKRHPAVKKYGSKVDMSDIEADPVIQFFDKYYEPIMLSLTFVIPTLIPVYCWGESWYCAIHSVIIRYVWLLNATFLVNSFAHMWGNRPYNRNVKPTENATVSFFTLGEGWHNYHHSFPWDYKAAELPGYGLNASTGFIQAMAWLGLAYDLKTPSKELIEKVSVNKGDGTASKWGNDHHRRQREQQKKVKTR</sequence>
<name>A0A7M7H756_NASVI</name>
<dbReference type="InParanoid" id="A0A7M7H756"/>
<comment type="domain">
    <text evidence="12">The histidine box domains are involved in binding the catalytic metal ions.</text>
</comment>
<reference evidence="16" key="1">
    <citation type="submission" date="2021-01" db="UniProtKB">
        <authorList>
            <consortium name="EnsemblMetazoa"/>
        </authorList>
    </citation>
    <scope>IDENTIFICATION</scope>
</reference>
<dbReference type="GeneID" id="100115046"/>
<feature type="transmembrane region" description="Helical" evidence="14">
    <location>
        <begin position="102"/>
        <end position="120"/>
    </location>
</feature>
<keyword evidence="5" id="KW-0276">Fatty acid metabolism</keyword>
<evidence type="ECO:0000313" key="17">
    <source>
        <dbReference type="Proteomes" id="UP000002358"/>
    </source>
</evidence>
<evidence type="ECO:0000256" key="3">
    <source>
        <dbReference type="ARBA" id="ARBA00022516"/>
    </source>
</evidence>
<evidence type="ECO:0000256" key="7">
    <source>
        <dbReference type="ARBA" id="ARBA00023002"/>
    </source>
</evidence>
<dbReference type="GO" id="GO:0006636">
    <property type="term" value="P:unsaturated fatty acid biosynthetic process"/>
    <property type="evidence" value="ECO:0007669"/>
    <property type="project" value="TreeGrafter"/>
</dbReference>
<feature type="region of interest" description="Disordered" evidence="13">
    <location>
        <begin position="1"/>
        <end position="28"/>
    </location>
</feature>
<keyword evidence="4 12" id="KW-0812">Transmembrane</keyword>
<evidence type="ECO:0000256" key="8">
    <source>
        <dbReference type="ARBA" id="ARBA00023004"/>
    </source>
</evidence>